<dbReference type="InterPro" id="IPR044775">
    <property type="entry name" value="MFS_ERD6/Tret1-like"/>
</dbReference>
<keyword evidence="5 9" id="KW-0472">Membrane</keyword>
<dbReference type="GO" id="GO:0051119">
    <property type="term" value="F:sugar transmembrane transporter activity"/>
    <property type="evidence" value="ECO:0007669"/>
    <property type="project" value="InterPro"/>
</dbReference>
<feature type="non-terminal residue" evidence="11">
    <location>
        <position position="499"/>
    </location>
</feature>
<comment type="caution">
    <text evidence="11">The sequence shown here is derived from an EMBL/GenBank/DDBJ whole genome shotgun (WGS) entry which is preliminary data.</text>
</comment>
<dbReference type="InterPro" id="IPR005828">
    <property type="entry name" value="MFS_sugar_transport-like"/>
</dbReference>
<evidence type="ECO:0000313" key="11">
    <source>
        <dbReference type="EMBL" id="KAJ9581437.1"/>
    </source>
</evidence>
<keyword evidence="8" id="KW-0813">Transport</keyword>
<dbReference type="PROSITE" id="PS50850">
    <property type="entry name" value="MFS"/>
    <property type="match status" value="1"/>
</dbReference>
<reference evidence="11" key="2">
    <citation type="submission" date="2023-05" db="EMBL/GenBank/DDBJ databases">
        <authorList>
            <person name="Fouks B."/>
        </authorList>
    </citation>
    <scope>NUCLEOTIDE SEQUENCE</scope>
    <source>
        <strain evidence="11">Stay&amp;Tobe</strain>
        <tissue evidence="11">Testes</tissue>
    </source>
</reference>
<comment type="similarity">
    <text evidence="7">Belongs to the major facilitator superfamily. Sugar transporter (TC 2.A.1.1) family. Trehalose transporter subfamily.</text>
</comment>
<dbReference type="Pfam" id="PF00083">
    <property type="entry name" value="Sugar_tr"/>
    <property type="match status" value="1"/>
</dbReference>
<evidence type="ECO:0000259" key="10">
    <source>
        <dbReference type="PROSITE" id="PS50850"/>
    </source>
</evidence>
<feature type="transmembrane region" description="Helical" evidence="9">
    <location>
        <begin position="431"/>
        <end position="450"/>
    </location>
</feature>
<feature type="transmembrane region" description="Helical" evidence="9">
    <location>
        <begin position="127"/>
        <end position="143"/>
    </location>
</feature>
<dbReference type="InterPro" id="IPR005829">
    <property type="entry name" value="Sugar_transporter_CS"/>
</dbReference>
<dbReference type="AlphaFoldDB" id="A0AAD7ZJF2"/>
<dbReference type="PROSITE" id="PS00216">
    <property type="entry name" value="SUGAR_TRANSPORT_1"/>
    <property type="match status" value="1"/>
</dbReference>
<proteinExistence type="inferred from homology"/>
<gene>
    <name evidence="11" type="ORF">L9F63_023369</name>
</gene>
<dbReference type="PANTHER" id="PTHR48021">
    <property type="match status" value="1"/>
</dbReference>
<feature type="transmembrane region" description="Helical" evidence="9">
    <location>
        <begin position="394"/>
        <end position="419"/>
    </location>
</feature>
<dbReference type="EMBL" id="JASPKZ010007920">
    <property type="protein sequence ID" value="KAJ9581437.1"/>
    <property type="molecule type" value="Genomic_DNA"/>
</dbReference>
<evidence type="ECO:0000256" key="5">
    <source>
        <dbReference type="ARBA" id="ARBA00023136"/>
    </source>
</evidence>
<evidence type="ECO:0000256" key="2">
    <source>
        <dbReference type="ARBA" id="ARBA00022475"/>
    </source>
</evidence>
<dbReference type="GO" id="GO:0005886">
    <property type="term" value="C:plasma membrane"/>
    <property type="evidence" value="ECO:0007669"/>
    <property type="project" value="UniProtKB-SubCell"/>
</dbReference>
<dbReference type="FunFam" id="1.20.1250.20:FF:000055">
    <property type="entry name" value="Facilitated trehalose transporter Tret1-2 homolog"/>
    <property type="match status" value="1"/>
</dbReference>
<feature type="domain" description="Major facilitator superfamily (MFS) profile" evidence="10">
    <location>
        <begin position="55"/>
        <end position="486"/>
    </location>
</feature>
<dbReference type="NCBIfam" id="TIGR00879">
    <property type="entry name" value="SP"/>
    <property type="match status" value="1"/>
</dbReference>
<sequence>VDCGEVEKTTAGNGKDAENQTSWKGVEFSYTMFVCVTFHPVMSKSASSVVPQYLAATAANLATVTAGCSLGWASPALPKITAGSAENEGWLALTTEENAWVSALMSVGAALGPLITAYTADKIGRRWSLLATAPIAIAGWLIIGFAESFALLLVARLILGIGVGMVFAVTPMYCGEIAEDRIRGALGSFLQLLVCVGILFEYCIGPYIDYNVLAFVTVTIPIAFAVSFFFFPESPYYLLQVGKTEEATKSLMWFRRQSRDDVQEELKEMQVSVDEMLRNKGSVTDLVKTKGNRWALCYSMELVAGQQLCGINAVLFNSQTIFTATGGSLAGAEATIIIGSVMVLASGVTPLVVDRLGRKLLLHISATGMVIGLVVLGVFFYLKNHGEDVSNIGVLPILSLVLYISVYSIGYGPLPWAVLGELFPSNVKSNASSCTASFCWLISFFITRFYTDITTGLGGSEYTFWLFAAFAFASALFVFFLLPETKGKSLQEIQELLNK</sequence>
<feature type="transmembrane region" description="Helical" evidence="9">
    <location>
        <begin position="182"/>
        <end position="200"/>
    </location>
</feature>
<evidence type="ECO:0000256" key="4">
    <source>
        <dbReference type="ARBA" id="ARBA00022989"/>
    </source>
</evidence>
<dbReference type="InterPro" id="IPR020846">
    <property type="entry name" value="MFS_dom"/>
</dbReference>
<organism evidence="11 12">
    <name type="scientific">Diploptera punctata</name>
    <name type="common">Pacific beetle cockroach</name>
    <dbReference type="NCBI Taxonomy" id="6984"/>
    <lineage>
        <taxon>Eukaryota</taxon>
        <taxon>Metazoa</taxon>
        <taxon>Ecdysozoa</taxon>
        <taxon>Arthropoda</taxon>
        <taxon>Hexapoda</taxon>
        <taxon>Insecta</taxon>
        <taxon>Pterygota</taxon>
        <taxon>Neoptera</taxon>
        <taxon>Polyneoptera</taxon>
        <taxon>Dictyoptera</taxon>
        <taxon>Blattodea</taxon>
        <taxon>Blaberoidea</taxon>
        <taxon>Blaberidae</taxon>
        <taxon>Diplopterinae</taxon>
        <taxon>Diploptera</taxon>
    </lineage>
</organism>
<name>A0AAD7ZJF2_DIPPU</name>
<comment type="subcellular location">
    <subcellularLocation>
        <location evidence="1">Cell membrane</location>
        <topology evidence="1">Multi-pass membrane protein</topology>
    </subcellularLocation>
</comment>
<feature type="transmembrane region" description="Helical" evidence="9">
    <location>
        <begin position="336"/>
        <end position="353"/>
    </location>
</feature>
<dbReference type="PANTHER" id="PTHR48021:SF47">
    <property type="entry name" value="GH17672P"/>
    <property type="match status" value="1"/>
</dbReference>
<dbReference type="InterPro" id="IPR036259">
    <property type="entry name" value="MFS_trans_sf"/>
</dbReference>
<keyword evidence="2" id="KW-1003">Cell membrane</keyword>
<dbReference type="PROSITE" id="PS00217">
    <property type="entry name" value="SUGAR_TRANSPORT_2"/>
    <property type="match status" value="1"/>
</dbReference>
<keyword evidence="3 9" id="KW-0812">Transmembrane</keyword>
<dbReference type="SUPFAM" id="SSF103473">
    <property type="entry name" value="MFS general substrate transporter"/>
    <property type="match status" value="1"/>
</dbReference>
<dbReference type="PRINTS" id="PR00171">
    <property type="entry name" value="SUGRTRNSPORT"/>
</dbReference>
<evidence type="ECO:0000256" key="1">
    <source>
        <dbReference type="ARBA" id="ARBA00004651"/>
    </source>
</evidence>
<feature type="transmembrane region" description="Helical" evidence="9">
    <location>
        <begin position="149"/>
        <end position="170"/>
    </location>
</feature>
<feature type="transmembrane region" description="Helical" evidence="9">
    <location>
        <begin position="462"/>
        <end position="482"/>
    </location>
</feature>
<reference evidence="11" key="1">
    <citation type="journal article" date="2023" name="IScience">
        <title>Live-bearing cockroach genome reveals convergent evolutionary mechanisms linked to viviparity in insects and beyond.</title>
        <authorList>
            <person name="Fouks B."/>
            <person name="Harrison M.C."/>
            <person name="Mikhailova A.A."/>
            <person name="Marchal E."/>
            <person name="English S."/>
            <person name="Carruthers M."/>
            <person name="Jennings E.C."/>
            <person name="Chiamaka E.L."/>
            <person name="Frigard R.A."/>
            <person name="Pippel M."/>
            <person name="Attardo G.M."/>
            <person name="Benoit J.B."/>
            <person name="Bornberg-Bauer E."/>
            <person name="Tobe S.S."/>
        </authorList>
    </citation>
    <scope>NUCLEOTIDE SEQUENCE</scope>
    <source>
        <strain evidence="11">Stay&amp;Tobe</strain>
    </source>
</reference>
<evidence type="ECO:0000256" key="3">
    <source>
        <dbReference type="ARBA" id="ARBA00022692"/>
    </source>
</evidence>
<dbReference type="InterPro" id="IPR050549">
    <property type="entry name" value="MFS_Trehalose_Transporter"/>
</dbReference>
<feature type="transmembrane region" description="Helical" evidence="9">
    <location>
        <begin position="360"/>
        <end position="382"/>
    </location>
</feature>
<keyword evidence="12" id="KW-1185">Reference proteome</keyword>
<evidence type="ECO:0000313" key="12">
    <source>
        <dbReference type="Proteomes" id="UP001233999"/>
    </source>
</evidence>
<evidence type="ECO:0000256" key="8">
    <source>
        <dbReference type="RuleBase" id="RU003346"/>
    </source>
</evidence>
<keyword evidence="6" id="KW-0325">Glycoprotein</keyword>
<feature type="transmembrane region" description="Helical" evidence="9">
    <location>
        <begin position="295"/>
        <end position="316"/>
    </location>
</feature>
<dbReference type="Proteomes" id="UP001233999">
    <property type="component" value="Unassembled WGS sequence"/>
</dbReference>
<evidence type="ECO:0000256" key="7">
    <source>
        <dbReference type="ARBA" id="ARBA00024348"/>
    </source>
</evidence>
<keyword evidence="4 9" id="KW-1133">Transmembrane helix</keyword>
<accession>A0AAD7ZJF2</accession>
<dbReference type="InterPro" id="IPR003663">
    <property type="entry name" value="Sugar/inositol_transpt"/>
</dbReference>
<protein>
    <recommendedName>
        <fullName evidence="10">Major facilitator superfamily (MFS) profile domain-containing protein</fullName>
    </recommendedName>
</protein>
<dbReference type="CDD" id="cd17358">
    <property type="entry name" value="MFS_GLUT6_8_Class3_like"/>
    <property type="match status" value="1"/>
</dbReference>
<feature type="transmembrane region" description="Helical" evidence="9">
    <location>
        <begin position="212"/>
        <end position="231"/>
    </location>
</feature>
<evidence type="ECO:0000256" key="6">
    <source>
        <dbReference type="ARBA" id="ARBA00023180"/>
    </source>
</evidence>
<dbReference type="Gene3D" id="1.20.1250.20">
    <property type="entry name" value="MFS general substrate transporter like domains"/>
    <property type="match status" value="1"/>
</dbReference>
<evidence type="ECO:0000256" key="9">
    <source>
        <dbReference type="SAM" id="Phobius"/>
    </source>
</evidence>